<protein>
    <submittedName>
        <fullName evidence="2">Uncharacterized protein</fullName>
    </submittedName>
</protein>
<organism evidence="2 3">
    <name type="scientific">Tetrapisispora phaffii (strain ATCC 24235 / CBS 4417 / NBRC 1672 / NRRL Y-8282 / UCD 70-5)</name>
    <name type="common">Yeast</name>
    <name type="synonym">Fabospora phaffii</name>
    <dbReference type="NCBI Taxonomy" id="1071381"/>
    <lineage>
        <taxon>Eukaryota</taxon>
        <taxon>Fungi</taxon>
        <taxon>Dikarya</taxon>
        <taxon>Ascomycota</taxon>
        <taxon>Saccharomycotina</taxon>
        <taxon>Saccharomycetes</taxon>
        <taxon>Saccharomycetales</taxon>
        <taxon>Saccharomycetaceae</taxon>
        <taxon>Tetrapisispora</taxon>
    </lineage>
</organism>
<evidence type="ECO:0000256" key="1">
    <source>
        <dbReference type="SAM" id="MobiDB-lite"/>
    </source>
</evidence>
<dbReference type="Proteomes" id="UP000005666">
    <property type="component" value="Chromosome 7"/>
</dbReference>
<sequence>MSSQYAQLLSQHNHNRSRRYHVCEPQHNHPSPPSLSTHLFLHPSHSSHPTIYHLSIYIIHLSNHIHLSSIHYPTTIHHICHNHSPSTSSHPSSHPPISPPLRAPVTRPAHTIRSSTQSHSVQQPLLTRLVTLSNNTSHLPAASTRSQILKIEN</sequence>
<feature type="region of interest" description="Disordered" evidence="1">
    <location>
        <begin position="82"/>
        <end position="103"/>
    </location>
</feature>
<evidence type="ECO:0000313" key="3">
    <source>
        <dbReference type="Proteomes" id="UP000005666"/>
    </source>
</evidence>
<dbReference type="AlphaFoldDB" id="G8BVC3"/>
<gene>
    <name evidence="2" type="primary">TPHA0G00100</name>
    <name evidence="2" type="ordered locus">TPHA_0G00100</name>
</gene>
<dbReference type="EMBL" id="HE612862">
    <property type="protein sequence ID" value="CCE63851.1"/>
    <property type="molecule type" value="Genomic_DNA"/>
</dbReference>
<reference evidence="2 3" key="1">
    <citation type="journal article" date="2011" name="Proc. Natl. Acad. Sci. U.S.A.">
        <title>Evolutionary erosion of yeast sex chromosomes by mating-type switching accidents.</title>
        <authorList>
            <person name="Gordon J.L."/>
            <person name="Armisen D."/>
            <person name="Proux-Wera E."/>
            <person name="Oheigeartaigh S.S."/>
            <person name="Byrne K.P."/>
            <person name="Wolfe K.H."/>
        </authorList>
    </citation>
    <scope>NUCLEOTIDE SEQUENCE [LARGE SCALE GENOMIC DNA]</scope>
    <source>
        <strain evidence="3">ATCC 24235 / CBS 4417 / NBRC 1672 / NRRL Y-8282 / UCD 70-5</strain>
    </source>
</reference>
<keyword evidence="3" id="KW-1185">Reference proteome</keyword>
<dbReference type="RefSeq" id="XP_003686285.1">
    <property type="nucleotide sequence ID" value="XM_003686237.1"/>
</dbReference>
<dbReference type="HOGENOM" id="CLU_1714539_0_0_1"/>
<feature type="compositionally biased region" description="Pro residues" evidence="1">
    <location>
        <begin position="93"/>
        <end position="102"/>
    </location>
</feature>
<feature type="compositionally biased region" description="Low complexity" evidence="1">
    <location>
        <begin position="83"/>
        <end position="92"/>
    </location>
</feature>
<name>G8BVC3_TETPH</name>
<dbReference type="GeneID" id="11535674"/>
<proteinExistence type="predicted"/>
<evidence type="ECO:0000313" key="2">
    <source>
        <dbReference type="EMBL" id="CCE63851.1"/>
    </source>
</evidence>
<accession>G8BVC3</accession>
<dbReference type="KEGG" id="tpf:TPHA_0G00100"/>